<dbReference type="AlphaFoldDB" id="A0A2I1FV13"/>
<sequence length="80" mass="9531">MIKVIYKIHEKNASRFIEKETYMGLFSEDTQLESVFTQWWAQCDNRRRICTDAYLFAYDVVAKKQSGDEHDEYLSDVIDP</sequence>
<protein>
    <submittedName>
        <fullName evidence="1">Uncharacterized protein</fullName>
    </submittedName>
</protein>
<dbReference type="VEuPathDB" id="FungiDB:FUN_011772"/>
<dbReference type="EMBL" id="LLXI01000021">
    <property type="protein sequence ID" value="PKY38238.1"/>
    <property type="molecule type" value="Genomic_DNA"/>
</dbReference>
<gene>
    <name evidence="1" type="ORF">RhiirA4_451189</name>
</gene>
<reference evidence="1 2" key="1">
    <citation type="submission" date="2015-10" db="EMBL/GenBank/DDBJ databases">
        <title>Genome analyses suggest a sexual origin of heterokaryosis in a supposedly ancient asexual fungus.</title>
        <authorList>
            <person name="Ropars J."/>
            <person name="Sedzielewska K."/>
            <person name="Noel J."/>
            <person name="Charron P."/>
            <person name="Farinelli L."/>
            <person name="Marton T."/>
            <person name="Kruger M."/>
            <person name="Pelin A."/>
            <person name="Brachmann A."/>
            <person name="Corradi N."/>
        </authorList>
    </citation>
    <scope>NUCLEOTIDE SEQUENCE [LARGE SCALE GENOMIC DNA]</scope>
    <source>
        <strain evidence="1 2">A4</strain>
    </source>
</reference>
<accession>A0A2I1FV13</accession>
<organism evidence="1 2">
    <name type="scientific">Rhizophagus irregularis</name>
    <dbReference type="NCBI Taxonomy" id="588596"/>
    <lineage>
        <taxon>Eukaryota</taxon>
        <taxon>Fungi</taxon>
        <taxon>Fungi incertae sedis</taxon>
        <taxon>Mucoromycota</taxon>
        <taxon>Glomeromycotina</taxon>
        <taxon>Glomeromycetes</taxon>
        <taxon>Glomerales</taxon>
        <taxon>Glomeraceae</taxon>
        <taxon>Rhizophagus</taxon>
    </lineage>
</organism>
<proteinExistence type="predicted"/>
<dbReference type="Proteomes" id="UP000234323">
    <property type="component" value="Unassembled WGS sequence"/>
</dbReference>
<keyword evidence="2" id="KW-1185">Reference proteome</keyword>
<evidence type="ECO:0000313" key="1">
    <source>
        <dbReference type="EMBL" id="PKY38238.1"/>
    </source>
</evidence>
<evidence type="ECO:0000313" key="2">
    <source>
        <dbReference type="Proteomes" id="UP000234323"/>
    </source>
</evidence>
<name>A0A2I1FV13_9GLOM</name>
<comment type="caution">
    <text evidence="1">The sequence shown here is derived from an EMBL/GenBank/DDBJ whole genome shotgun (WGS) entry which is preliminary data.</text>
</comment>
<dbReference type="VEuPathDB" id="FungiDB:RhiirFUN_016664"/>